<accession>A0A6J4UHB7</accession>
<proteinExistence type="predicted"/>
<dbReference type="EMBL" id="CADCWI010000052">
    <property type="protein sequence ID" value="CAA9550602.1"/>
    <property type="molecule type" value="Genomic_DNA"/>
</dbReference>
<dbReference type="AlphaFoldDB" id="A0A6J4UHB7"/>
<protein>
    <submittedName>
        <fullName evidence="1">Uncharacterized protein</fullName>
    </submittedName>
</protein>
<name>A0A6J4UHB7_9BACT</name>
<organism evidence="1">
    <name type="scientific">uncultured Thermomicrobiales bacterium</name>
    <dbReference type="NCBI Taxonomy" id="1645740"/>
    <lineage>
        <taxon>Bacteria</taxon>
        <taxon>Pseudomonadati</taxon>
        <taxon>Thermomicrobiota</taxon>
        <taxon>Thermomicrobia</taxon>
        <taxon>Thermomicrobiales</taxon>
        <taxon>environmental samples</taxon>
    </lineage>
</organism>
<gene>
    <name evidence="1" type="ORF">AVDCRST_MAG43-1026</name>
</gene>
<evidence type="ECO:0000313" key="1">
    <source>
        <dbReference type="EMBL" id="CAA9550602.1"/>
    </source>
</evidence>
<sequence>MVWFGQAKISGQRLILGAVSGTTLIMFQSATLTSFDPERRTVRTVSRD</sequence>
<reference evidence="1" key="1">
    <citation type="submission" date="2020-02" db="EMBL/GenBank/DDBJ databases">
        <authorList>
            <person name="Meier V. D."/>
        </authorList>
    </citation>
    <scope>NUCLEOTIDE SEQUENCE</scope>
    <source>
        <strain evidence="1">AVDCRST_MAG43</strain>
    </source>
</reference>